<dbReference type="Proteomes" id="UP001227230">
    <property type="component" value="Chromosome 19"/>
</dbReference>
<evidence type="ECO:0000256" key="4">
    <source>
        <dbReference type="ARBA" id="ARBA00023136"/>
    </source>
</evidence>
<dbReference type="InterPro" id="IPR001129">
    <property type="entry name" value="Membr-assoc_MAPEG"/>
</dbReference>
<dbReference type="Gene3D" id="1.20.120.550">
    <property type="entry name" value="Membrane associated eicosanoid/glutathione metabolism-like domain"/>
    <property type="match status" value="1"/>
</dbReference>
<dbReference type="SUPFAM" id="SSF161084">
    <property type="entry name" value="MAPEG domain-like"/>
    <property type="match status" value="1"/>
</dbReference>
<feature type="transmembrane region" description="Helical" evidence="5">
    <location>
        <begin position="21"/>
        <end position="51"/>
    </location>
</feature>
<dbReference type="InterPro" id="IPR023352">
    <property type="entry name" value="MAPEG-like_dom_sf"/>
</dbReference>
<comment type="subcellular location">
    <subcellularLocation>
        <location evidence="1">Membrane</location>
        <topology evidence="1">Multi-pass membrane protein</topology>
    </subcellularLocation>
</comment>
<keyword evidence="7" id="KW-1185">Reference proteome</keyword>
<proteinExistence type="predicted"/>
<evidence type="ECO:0000256" key="2">
    <source>
        <dbReference type="ARBA" id="ARBA00022692"/>
    </source>
</evidence>
<name>A0ABY9E3T0_VITVI</name>
<organism evidence="6 7">
    <name type="scientific">Vitis vinifera</name>
    <name type="common">Grape</name>
    <dbReference type="NCBI Taxonomy" id="29760"/>
    <lineage>
        <taxon>Eukaryota</taxon>
        <taxon>Viridiplantae</taxon>
        <taxon>Streptophyta</taxon>
        <taxon>Embryophyta</taxon>
        <taxon>Tracheophyta</taxon>
        <taxon>Spermatophyta</taxon>
        <taxon>Magnoliopsida</taxon>
        <taxon>eudicotyledons</taxon>
        <taxon>Gunneridae</taxon>
        <taxon>Pentapetalae</taxon>
        <taxon>rosids</taxon>
        <taxon>Vitales</taxon>
        <taxon>Vitaceae</taxon>
        <taxon>Viteae</taxon>
        <taxon>Vitis</taxon>
    </lineage>
</organism>
<dbReference type="EMBL" id="CP126666">
    <property type="protein sequence ID" value="WKA13350.1"/>
    <property type="molecule type" value="Genomic_DNA"/>
</dbReference>
<keyword evidence="4 5" id="KW-0472">Membrane</keyword>
<dbReference type="Pfam" id="PF01124">
    <property type="entry name" value="MAPEG"/>
    <property type="match status" value="1"/>
</dbReference>
<reference evidence="6 7" key="1">
    <citation type="journal article" date="2023" name="Hortic Res">
        <title>The complete reference genome for grapevine (Vitis vinifera L.) genetics and breeding.</title>
        <authorList>
            <person name="Shi X."/>
            <person name="Cao S."/>
            <person name="Wang X."/>
            <person name="Huang S."/>
            <person name="Wang Y."/>
            <person name="Liu Z."/>
            <person name="Liu W."/>
            <person name="Leng X."/>
            <person name="Peng Y."/>
            <person name="Wang N."/>
            <person name="Wang Y."/>
            <person name="Ma Z."/>
            <person name="Xu X."/>
            <person name="Zhang F."/>
            <person name="Xue H."/>
            <person name="Zhong H."/>
            <person name="Wang Y."/>
            <person name="Zhang K."/>
            <person name="Velt A."/>
            <person name="Avia K."/>
            <person name="Holtgrawe D."/>
            <person name="Grimplet J."/>
            <person name="Matus J.T."/>
            <person name="Ware D."/>
            <person name="Wu X."/>
            <person name="Wang H."/>
            <person name="Liu C."/>
            <person name="Fang Y."/>
            <person name="Rustenholz C."/>
            <person name="Cheng Z."/>
            <person name="Xiao H."/>
            <person name="Zhou Y."/>
        </authorList>
    </citation>
    <scope>NUCLEOTIDE SEQUENCE [LARGE SCALE GENOMIC DNA]</scope>
    <source>
        <strain evidence="7">cv. Pinot noir / PN40024</strain>
        <tissue evidence="6">Leaf</tissue>
    </source>
</reference>
<sequence>MPSSSIVSREHQNSMEMMPIFFMLMILGGIRYPVACAALGSLYIISLYFYFTGYSTSDPQNRLKIEFVFLII</sequence>
<dbReference type="PANTHER" id="PTHR10250">
    <property type="entry name" value="MICROSOMAL GLUTATHIONE S-TRANSFERASE"/>
    <property type="match status" value="1"/>
</dbReference>
<evidence type="ECO:0000256" key="3">
    <source>
        <dbReference type="ARBA" id="ARBA00022989"/>
    </source>
</evidence>
<protein>
    <submittedName>
        <fullName evidence="6">Uncharacterized protein</fullName>
    </submittedName>
</protein>
<keyword evidence="2 5" id="KW-0812">Transmembrane</keyword>
<dbReference type="InterPro" id="IPR050997">
    <property type="entry name" value="MAPEG"/>
</dbReference>
<dbReference type="PANTHER" id="PTHR10250:SF22">
    <property type="entry name" value="MICROSOMAL GLUTATHIONE S-TRANSFERASE"/>
    <property type="match status" value="1"/>
</dbReference>
<gene>
    <name evidence="6" type="ORF">VitviT2T_030656</name>
</gene>
<evidence type="ECO:0000313" key="7">
    <source>
        <dbReference type="Proteomes" id="UP001227230"/>
    </source>
</evidence>
<keyword evidence="3 5" id="KW-1133">Transmembrane helix</keyword>
<evidence type="ECO:0000256" key="5">
    <source>
        <dbReference type="SAM" id="Phobius"/>
    </source>
</evidence>
<accession>A0ABY9E3T0</accession>
<evidence type="ECO:0000313" key="6">
    <source>
        <dbReference type="EMBL" id="WKA13350.1"/>
    </source>
</evidence>
<evidence type="ECO:0000256" key="1">
    <source>
        <dbReference type="ARBA" id="ARBA00004141"/>
    </source>
</evidence>